<dbReference type="SUPFAM" id="SSF54556">
    <property type="entry name" value="Chitinase insertion domain"/>
    <property type="match status" value="1"/>
</dbReference>
<sequence length="304" mass="33708">MGEFADGLGSLGCDDRVGWLLALFSFLPFLGMALLLSPSGSSLGSSTCLPFYSPSYQAPLVPGPQMSDSDSVLRHRNEKLKTLLSIGGWNFGTSRFTTMLSTFTNREKFIRSAIGLLRTHGFDGLDLFFLYPGLRGSPRRDRWNFLFLLEELLLAFRREAQLTMRPRLLLSAAVSADPHVIQKAYDVRLLGRLLDFINVLSYDLHGSWEKVTGHNSPLFSLSDDPKSSAYTMNYWRKLGAPPEKLLMGFPTYGRTFRLLKASKNELGAEAVGPASPGKYTKQAGFLAYYEVTGMGPLSIRPSSP</sequence>
<evidence type="ECO:0000256" key="7">
    <source>
        <dbReference type="ARBA" id="ARBA00023329"/>
    </source>
</evidence>
<evidence type="ECO:0000256" key="3">
    <source>
        <dbReference type="ARBA" id="ARBA00022729"/>
    </source>
</evidence>
<dbReference type="EMBL" id="DQIR01278246">
    <property type="protein sequence ID" value="HDC33724.1"/>
    <property type="molecule type" value="Transcribed_RNA"/>
</dbReference>
<evidence type="ECO:0000313" key="14">
    <source>
        <dbReference type="EMBL" id="HDC33724.1"/>
    </source>
</evidence>
<dbReference type="GO" id="GO:0008061">
    <property type="term" value="F:chitin binding"/>
    <property type="evidence" value="ECO:0007669"/>
    <property type="project" value="InterPro"/>
</dbReference>
<proteinExistence type="inferred from homology"/>
<dbReference type="GO" id="GO:0030133">
    <property type="term" value="C:transport vesicle"/>
    <property type="evidence" value="ECO:0007669"/>
    <property type="project" value="UniProtKB-SubCell"/>
</dbReference>
<dbReference type="PROSITE" id="PS51910">
    <property type="entry name" value="GH18_2"/>
    <property type="match status" value="1"/>
</dbReference>
<dbReference type="Pfam" id="PF00704">
    <property type="entry name" value="Glyco_hydro_18"/>
    <property type="match status" value="1"/>
</dbReference>
<evidence type="ECO:0000256" key="1">
    <source>
        <dbReference type="ARBA" id="ARBA00004398"/>
    </source>
</evidence>
<evidence type="ECO:0000256" key="12">
    <source>
        <dbReference type="SAM" id="Phobius"/>
    </source>
</evidence>
<reference evidence="14" key="1">
    <citation type="journal article" date="2019" name="PeerJ">
        <title>Genes of the pig, Sus scrofa, reconstructed with EvidentialGene.</title>
        <authorList>
            <person name="Gilbert D.G."/>
        </authorList>
    </citation>
    <scope>NUCLEOTIDE SEQUENCE</scope>
</reference>
<dbReference type="InterPro" id="IPR050314">
    <property type="entry name" value="Glycosyl_Hydrlase_18"/>
</dbReference>
<dbReference type="PANTHER" id="PTHR11177">
    <property type="entry name" value="CHITINASE"/>
    <property type="match status" value="1"/>
</dbReference>
<dbReference type="Gene3D" id="3.20.20.80">
    <property type="entry name" value="Glycosidases"/>
    <property type="match status" value="1"/>
</dbReference>
<dbReference type="SUPFAM" id="SSF51445">
    <property type="entry name" value="(Trans)glycosidases"/>
    <property type="match status" value="1"/>
</dbReference>
<evidence type="ECO:0000256" key="10">
    <source>
        <dbReference type="ARBA" id="ARBA00042898"/>
    </source>
</evidence>
<keyword evidence="12" id="KW-0472">Membrane</keyword>
<keyword evidence="12" id="KW-0812">Transmembrane</keyword>
<keyword evidence="5" id="KW-0325">Glycoprotein</keyword>
<keyword evidence="7" id="KW-0968">Cytoplasmic vesicle</keyword>
<dbReference type="GO" id="GO:0005975">
    <property type="term" value="P:carbohydrate metabolic process"/>
    <property type="evidence" value="ECO:0007669"/>
    <property type="project" value="InterPro"/>
</dbReference>
<evidence type="ECO:0000256" key="2">
    <source>
        <dbReference type="ARBA" id="ARBA00009336"/>
    </source>
</evidence>
<dbReference type="PANTHER" id="PTHR11177:SF385">
    <property type="entry name" value="OVIDUCT-SPECIFIC GLYCOPROTEIN"/>
    <property type="match status" value="1"/>
</dbReference>
<name>A0A480ZL44_PIG</name>
<dbReference type="InterPro" id="IPR011583">
    <property type="entry name" value="Chitinase_II/V-like_cat"/>
</dbReference>
<accession>A0A480ZL44</accession>
<comment type="similarity">
    <text evidence="2">Belongs to the glycosyl hydrolase 18 family.</text>
</comment>
<protein>
    <recommendedName>
        <fullName evidence="8">Oviduct-specific glycoprotein</fullName>
    </recommendedName>
    <alternativeName>
        <fullName evidence="9">Estrogen-dependent oviduct protein</fullName>
    </alternativeName>
    <alternativeName>
        <fullName evidence="10">Oviductal glycoprotein</fullName>
    </alternativeName>
    <alternativeName>
        <fullName evidence="11">Oviductin</fullName>
    </alternativeName>
</protein>
<dbReference type="AlphaFoldDB" id="A0A480ZL44"/>
<dbReference type="InterPro" id="IPR001223">
    <property type="entry name" value="Glyco_hydro18_cat"/>
</dbReference>
<dbReference type="InterPro" id="IPR017853">
    <property type="entry name" value="GH"/>
</dbReference>
<evidence type="ECO:0000256" key="6">
    <source>
        <dbReference type="ARBA" id="ARBA00023279"/>
    </source>
</evidence>
<keyword evidence="12" id="KW-1133">Transmembrane helix</keyword>
<organism evidence="14">
    <name type="scientific">Sus scrofa</name>
    <name type="common">Pig</name>
    <dbReference type="NCBI Taxonomy" id="9823"/>
    <lineage>
        <taxon>Eukaryota</taxon>
        <taxon>Metazoa</taxon>
        <taxon>Chordata</taxon>
        <taxon>Craniata</taxon>
        <taxon>Vertebrata</taxon>
        <taxon>Euteleostomi</taxon>
        <taxon>Mammalia</taxon>
        <taxon>Eutheria</taxon>
        <taxon>Laurasiatheria</taxon>
        <taxon>Artiodactyla</taxon>
        <taxon>Suina</taxon>
        <taxon>Suidae</taxon>
        <taxon>Sus</taxon>
    </lineage>
</organism>
<comment type="subcellular location">
    <subcellularLocation>
        <location evidence="1">Cytoplasmic vesicle</location>
        <location evidence="1">Secretory vesicle</location>
    </subcellularLocation>
</comment>
<keyword evidence="6" id="KW-0278">Fertilization</keyword>
<dbReference type="Gene3D" id="3.10.50.10">
    <property type="match status" value="1"/>
</dbReference>
<evidence type="ECO:0000256" key="4">
    <source>
        <dbReference type="ARBA" id="ARBA00023157"/>
    </source>
</evidence>
<dbReference type="GO" id="GO:0007338">
    <property type="term" value="P:single fertilization"/>
    <property type="evidence" value="ECO:0007669"/>
    <property type="project" value="UniProtKB-KW"/>
</dbReference>
<keyword evidence="3" id="KW-0732">Signal</keyword>
<evidence type="ECO:0000256" key="9">
    <source>
        <dbReference type="ARBA" id="ARBA00042450"/>
    </source>
</evidence>
<feature type="domain" description="GH18" evidence="13">
    <location>
        <begin position="1"/>
        <end position="304"/>
    </location>
</feature>
<evidence type="ECO:0000256" key="8">
    <source>
        <dbReference type="ARBA" id="ARBA00039807"/>
    </source>
</evidence>
<evidence type="ECO:0000259" key="13">
    <source>
        <dbReference type="PROSITE" id="PS51910"/>
    </source>
</evidence>
<dbReference type="InterPro" id="IPR029070">
    <property type="entry name" value="Chitinase_insertion_sf"/>
</dbReference>
<dbReference type="EMBL" id="DQIR01279757">
    <property type="protein sequence ID" value="HDC35235.1"/>
    <property type="molecule type" value="Transcribed_RNA"/>
</dbReference>
<keyword evidence="4" id="KW-1015">Disulfide bond</keyword>
<dbReference type="SMART" id="SM00636">
    <property type="entry name" value="Glyco_18"/>
    <property type="match status" value="1"/>
</dbReference>
<evidence type="ECO:0000256" key="5">
    <source>
        <dbReference type="ARBA" id="ARBA00023180"/>
    </source>
</evidence>
<evidence type="ECO:0000256" key="11">
    <source>
        <dbReference type="ARBA" id="ARBA00043205"/>
    </source>
</evidence>
<dbReference type="FunFam" id="3.10.50.10:FF:000001">
    <property type="entry name" value="Chitinase 3-like 1"/>
    <property type="match status" value="1"/>
</dbReference>
<feature type="transmembrane region" description="Helical" evidence="12">
    <location>
        <begin position="17"/>
        <end position="36"/>
    </location>
</feature>